<comment type="pathway">
    <text evidence="3">Cofactor biosynthesis; tetrahydrofolylpolyglutamate biosynthesis.</text>
</comment>
<dbReference type="FunFam" id="3.40.1190.10:FF:000004">
    <property type="entry name" value="Dihydrofolate synthase/folylpolyglutamate synthase"/>
    <property type="match status" value="1"/>
</dbReference>
<dbReference type="PANTHER" id="PTHR11136:SF0">
    <property type="entry name" value="DIHYDROFOLATE SYNTHETASE-RELATED"/>
    <property type="match status" value="1"/>
</dbReference>
<evidence type="ECO:0000256" key="15">
    <source>
        <dbReference type="ARBA" id="ARBA00030592"/>
    </source>
</evidence>
<comment type="catalytic activity">
    <reaction evidence="17">
        <text>7,8-dihydropteroate + L-glutamate + ATP = 7,8-dihydrofolate + ADP + phosphate + H(+)</text>
        <dbReference type="Rhea" id="RHEA:23584"/>
        <dbReference type="ChEBI" id="CHEBI:15378"/>
        <dbReference type="ChEBI" id="CHEBI:17839"/>
        <dbReference type="ChEBI" id="CHEBI:29985"/>
        <dbReference type="ChEBI" id="CHEBI:30616"/>
        <dbReference type="ChEBI" id="CHEBI:43474"/>
        <dbReference type="ChEBI" id="CHEBI:57451"/>
        <dbReference type="ChEBI" id="CHEBI:456216"/>
        <dbReference type="EC" id="6.3.2.12"/>
    </reaction>
</comment>
<evidence type="ECO:0000256" key="13">
    <source>
        <dbReference type="ARBA" id="ARBA00022842"/>
    </source>
</evidence>
<dbReference type="InterPro" id="IPR004101">
    <property type="entry name" value="Mur_ligase_C"/>
</dbReference>
<dbReference type="InterPro" id="IPR018109">
    <property type="entry name" value="Folylpolyglutamate_synth_CS"/>
</dbReference>
<dbReference type="GO" id="GO:0046872">
    <property type="term" value="F:metal ion binding"/>
    <property type="evidence" value="ECO:0007669"/>
    <property type="project" value="UniProtKB-KW"/>
</dbReference>
<evidence type="ECO:0000313" key="21">
    <source>
        <dbReference type="Proteomes" id="UP000231343"/>
    </source>
</evidence>
<feature type="domain" description="Mur ligase central" evidence="19">
    <location>
        <begin position="40"/>
        <end position="256"/>
    </location>
</feature>
<dbReference type="GO" id="GO:0004326">
    <property type="term" value="F:tetrahydrofolylpolyglutamate synthase activity"/>
    <property type="evidence" value="ECO:0007669"/>
    <property type="project" value="UniProtKB-EC"/>
</dbReference>
<evidence type="ECO:0000313" key="20">
    <source>
        <dbReference type="EMBL" id="PIS28405.1"/>
    </source>
</evidence>
<dbReference type="AlphaFoldDB" id="A0A2H0XUG8"/>
<keyword evidence="11" id="KW-0547">Nucleotide-binding</keyword>
<gene>
    <name evidence="20" type="ORF">COT42_08210</name>
</gene>
<evidence type="ECO:0000256" key="3">
    <source>
        <dbReference type="ARBA" id="ARBA00005150"/>
    </source>
</evidence>
<evidence type="ECO:0000256" key="11">
    <source>
        <dbReference type="ARBA" id="ARBA00022741"/>
    </source>
</evidence>
<comment type="cofactor">
    <cofactor evidence="1">
        <name>Mg(2+)</name>
        <dbReference type="ChEBI" id="CHEBI:18420"/>
    </cofactor>
</comment>
<dbReference type="InterPro" id="IPR036565">
    <property type="entry name" value="Mur-like_cat_sf"/>
</dbReference>
<evidence type="ECO:0000256" key="2">
    <source>
        <dbReference type="ARBA" id="ARBA00004799"/>
    </source>
</evidence>
<dbReference type="EMBL" id="PEYM01000135">
    <property type="protein sequence ID" value="PIS28405.1"/>
    <property type="molecule type" value="Genomic_DNA"/>
</dbReference>
<comment type="subunit">
    <text evidence="5">Monomer.</text>
</comment>
<dbReference type="Gene3D" id="3.40.1190.10">
    <property type="entry name" value="Mur-like, catalytic domain"/>
    <property type="match status" value="1"/>
</dbReference>
<name>A0A2H0XUG8_UNCSA</name>
<reference evidence="20 21" key="1">
    <citation type="submission" date="2017-09" db="EMBL/GenBank/DDBJ databases">
        <title>Depth-based differentiation of microbial function through sediment-hosted aquifers and enrichment of novel symbionts in the deep terrestrial subsurface.</title>
        <authorList>
            <person name="Probst A.J."/>
            <person name="Ladd B."/>
            <person name="Jarett J.K."/>
            <person name="Geller-Mcgrath D.E."/>
            <person name="Sieber C.M."/>
            <person name="Emerson J.B."/>
            <person name="Anantharaman K."/>
            <person name="Thomas B.C."/>
            <person name="Malmstrom R."/>
            <person name="Stieglmeier M."/>
            <person name="Klingl A."/>
            <person name="Woyke T."/>
            <person name="Ryan C.M."/>
            <person name="Banfield J.F."/>
        </authorList>
    </citation>
    <scope>NUCLEOTIDE SEQUENCE [LARGE SCALE GENOMIC DNA]</scope>
    <source>
        <strain evidence="20">CG08_land_8_20_14_0_20_45_16</strain>
    </source>
</reference>
<protein>
    <recommendedName>
        <fullName evidence="8">Dihydrofolate synthase/folylpolyglutamate synthase</fullName>
        <ecNumber evidence="6">6.3.2.12</ecNumber>
        <ecNumber evidence="7">6.3.2.17</ecNumber>
    </recommendedName>
    <alternativeName>
        <fullName evidence="15">Tetrahydrofolylpolyglutamate synthase</fullName>
    </alternativeName>
</protein>
<keyword evidence="9" id="KW-0436">Ligase</keyword>
<evidence type="ECO:0000256" key="7">
    <source>
        <dbReference type="ARBA" id="ARBA00013025"/>
    </source>
</evidence>
<dbReference type="Gene3D" id="3.90.190.20">
    <property type="entry name" value="Mur ligase, C-terminal domain"/>
    <property type="match status" value="1"/>
</dbReference>
<evidence type="ECO:0000256" key="14">
    <source>
        <dbReference type="ARBA" id="ARBA00022909"/>
    </source>
</evidence>
<organism evidence="20 21">
    <name type="scientific">Candidatus Saganbacteria bacterium CG08_land_8_20_14_0_20_45_16</name>
    <dbReference type="NCBI Taxonomy" id="2014293"/>
    <lineage>
        <taxon>Bacteria</taxon>
        <taxon>Bacillati</taxon>
        <taxon>Saganbacteria</taxon>
    </lineage>
</organism>
<evidence type="ECO:0000259" key="19">
    <source>
        <dbReference type="Pfam" id="PF08245"/>
    </source>
</evidence>
<comment type="similarity">
    <text evidence="4">Belongs to the folylpolyglutamate synthase family.</text>
</comment>
<dbReference type="GO" id="GO:0008841">
    <property type="term" value="F:dihydrofolate synthase activity"/>
    <property type="evidence" value="ECO:0007669"/>
    <property type="project" value="UniProtKB-EC"/>
</dbReference>
<evidence type="ECO:0000256" key="5">
    <source>
        <dbReference type="ARBA" id="ARBA00011245"/>
    </source>
</evidence>
<dbReference type="GO" id="GO:0005524">
    <property type="term" value="F:ATP binding"/>
    <property type="evidence" value="ECO:0007669"/>
    <property type="project" value="UniProtKB-KW"/>
</dbReference>
<dbReference type="SUPFAM" id="SSF53244">
    <property type="entry name" value="MurD-like peptide ligases, peptide-binding domain"/>
    <property type="match status" value="1"/>
</dbReference>
<comment type="catalytic activity">
    <reaction evidence="16">
        <text>(6S)-5,6,7,8-tetrahydrofolyl-(gamma-L-Glu)(n) + L-glutamate + ATP = (6S)-5,6,7,8-tetrahydrofolyl-(gamma-L-Glu)(n+1) + ADP + phosphate + H(+)</text>
        <dbReference type="Rhea" id="RHEA:10580"/>
        <dbReference type="Rhea" id="RHEA-COMP:14738"/>
        <dbReference type="Rhea" id="RHEA-COMP:14740"/>
        <dbReference type="ChEBI" id="CHEBI:15378"/>
        <dbReference type="ChEBI" id="CHEBI:29985"/>
        <dbReference type="ChEBI" id="CHEBI:30616"/>
        <dbReference type="ChEBI" id="CHEBI:43474"/>
        <dbReference type="ChEBI" id="CHEBI:141005"/>
        <dbReference type="ChEBI" id="CHEBI:456216"/>
        <dbReference type="EC" id="6.3.2.17"/>
    </reaction>
</comment>
<accession>A0A2H0XUG8</accession>
<keyword evidence="10" id="KW-0479">Metal-binding</keyword>
<dbReference type="Pfam" id="PF08245">
    <property type="entry name" value="Mur_ligase_M"/>
    <property type="match status" value="1"/>
</dbReference>
<evidence type="ECO:0000256" key="16">
    <source>
        <dbReference type="ARBA" id="ARBA00047493"/>
    </source>
</evidence>
<keyword evidence="13" id="KW-0460">Magnesium</keyword>
<dbReference type="PROSITE" id="PS01011">
    <property type="entry name" value="FOLYLPOLYGLU_SYNT_1"/>
    <property type="match status" value="1"/>
</dbReference>
<dbReference type="PANTHER" id="PTHR11136">
    <property type="entry name" value="FOLYLPOLYGLUTAMATE SYNTHASE-RELATED"/>
    <property type="match status" value="1"/>
</dbReference>
<keyword evidence="14" id="KW-0289">Folate biosynthesis</keyword>
<dbReference type="EC" id="6.3.2.12" evidence="6"/>
<evidence type="ECO:0000256" key="8">
    <source>
        <dbReference type="ARBA" id="ARBA00019357"/>
    </source>
</evidence>
<evidence type="ECO:0000256" key="9">
    <source>
        <dbReference type="ARBA" id="ARBA00022598"/>
    </source>
</evidence>
<feature type="domain" description="Mur ligase C-terminal" evidence="18">
    <location>
        <begin position="280"/>
        <end position="352"/>
    </location>
</feature>
<comment type="pathway">
    <text evidence="2">Cofactor biosynthesis; tetrahydrofolate biosynthesis; 7,8-dihydrofolate from 2-amino-4-hydroxy-6-hydroxymethyl-7,8-dihydropteridine diphosphate and 4-aminobenzoate: step 2/2.</text>
</comment>
<dbReference type="Pfam" id="PF02875">
    <property type="entry name" value="Mur_ligase_C"/>
    <property type="match status" value="1"/>
</dbReference>
<dbReference type="EC" id="6.3.2.17" evidence="7"/>
<dbReference type="Proteomes" id="UP000231343">
    <property type="component" value="Unassembled WGS sequence"/>
</dbReference>
<comment type="caution">
    <text evidence="20">The sequence shown here is derived from an EMBL/GenBank/DDBJ whole genome shotgun (WGS) entry which is preliminary data.</text>
</comment>
<evidence type="ECO:0000256" key="17">
    <source>
        <dbReference type="ARBA" id="ARBA00049161"/>
    </source>
</evidence>
<evidence type="ECO:0000256" key="6">
    <source>
        <dbReference type="ARBA" id="ARBA00013023"/>
    </source>
</evidence>
<keyword evidence="12" id="KW-0067">ATP-binding</keyword>
<dbReference type="PIRSF" id="PIRSF001563">
    <property type="entry name" value="Folylpolyglu_synth"/>
    <property type="match status" value="1"/>
</dbReference>
<evidence type="ECO:0000256" key="10">
    <source>
        <dbReference type="ARBA" id="ARBA00022723"/>
    </source>
</evidence>
<dbReference type="GO" id="GO:0005737">
    <property type="term" value="C:cytoplasm"/>
    <property type="evidence" value="ECO:0007669"/>
    <property type="project" value="TreeGrafter"/>
</dbReference>
<dbReference type="InterPro" id="IPR001645">
    <property type="entry name" value="Folylpolyglutamate_synth"/>
</dbReference>
<proteinExistence type="inferred from homology"/>
<evidence type="ECO:0000259" key="18">
    <source>
        <dbReference type="Pfam" id="PF02875"/>
    </source>
</evidence>
<dbReference type="SUPFAM" id="SSF53623">
    <property type="entry name" value="MurD-like peptide ligases, catalytic domain"/>
    <property type="match status" value="1"/>
</dbReference>
<dbReference type="GO" id="GO:0046656">
    <property type="term" value="P:folic acid biosynthetic process"/>
    <property type="evidence" value="ECO:0007669"/>
    <property type="project" value="UniProtKB-KW"/>
</dbReference>
<evidence type="ECO:0000256" key="4">
    <source>
        <dbReference type="ARBA" id="ARBA00008276"/>
    </source>
</evidence>
<sequence length="393" mass="43102">MSYPYLDSLQKFGMNLGLERITYLLEKLGNPHLKFKSIHVAGTNGKGSTCAMIASILKEAGYKVGLYTSPHLFDYTERIKVNGKDISRKEFRRGLAVVGKIAKEPRLSVSGSGIPTIFEVLTAVAFWYFAKRKVDYVVAEVGLGGRLDATNVLAPQVSVITNIDLEHTEILGKTLAKIAGEKAAIIKPGVPVVTAETKKEALNVLIGAAKKNQSVLVQVENGKSRIDNRKSKTVNRNIPLIGIHQQLNAACAIAAVRLSGAKVTKRQLRKGLQQAKWPARFQIVSKKPLVIVDGAHNPAGARVLTATLKKLYPKTKFTVIYGCQKTKDFKGCLQHLKPVIAKLVKAKSSHPEASEGLTPKQAFERWDKKSPLLVTGSLFLVADVLEYIKLIFW</sequence>
<evidence type="ECO:0000256" key="12">
    <source>
        <dbReference type="ARBA" id="ARBA00022840"/>
    </source>
</evidence>
<dbReference type="InterPro" id="IPR036615">
    <property type="entry name" value="Mur_ligase_C_dom_sf"/>
</dbReference>
<dbReference type="InterPro" id="IPR013221">
    <property type="entry name" value="Mur_ligase_cen"/>
</dbReference>
<evidence type="ECO:0000256" key="1">
    <source>
        <dbReference type="ARBA" id="ARBA00001946"/>
    </source>
</evidence>
<dbReference type="NCBIfam" id="TIGR01499">
    <property type="entry name" value="folC"/>
    <property type="match status" value="1"/>
</dbReference>